<dbReference type="InterPro" id="IPR051916">
    <property type="entry name" value="GPI-anchor_lipid_remodeler"/>
</dbReference>
<keyword evidence="2" id="KW-0378">Hydrolase</keyword>
<protein>
    <submittedName>
        <fullName evidence="2">Endonuclease</fullName>
    </submittedName>
</protein>
<evidence type="ECO:0000313" key="2">
    <source>
        <dbReference type="EMBL" id="TSP12130.1"/>
    </source>
</evidence>
<dbReference type="Proteomes" id="UP000318943">
    <property type="component" value="Unassembled WGS sequence"/>
</dbReference>
<dbReference type="Pfam" id="PF03372">
    <property type="entry name" value="Exo_endo_phos"/>
    <property type="match status" value="1"/>
</dbReference>
<dbReference type="EMBL" id="VCIZ01000007">
    <property type="protein sequence ID" value="TSP12130.1"/>
    <property type="molecule type" value="Genomic_DNA"/>
</dbReference>
<name>A0ABY3EMF7_9BURK</name>
<comment type="caution">
    <text evidence="2">The sequence shown here is derived from an EMBL/GenBank/DDBJ whole genome shotgun (WGS) entry which is preliminary data.</text>
</comment>
<dbReference type="InterPro" id="IPR005135">
    <property type="entry name" value="Endo/exonuclease/phosphatase"/>
</dbReference>
<reference evidence="2 3" key="1">
    <citation type="submission" date="2019-05" db="EMBL/GenBank/DDBJ databases">
        <title>Whole genome sequence analysis of Cupriavidus campinensis S14E4C strain.</title>
        <authorList>
            <person name="Abbaszade G."/>
            <person name="Szabo A."/>
            <person name="Toumi M."/>
            <person name="Toth E."/>
        </authorList>
    </citation>
    <scope>NUCLEOTIDE SEQUENCE [LARGE SCALE GENOMIC DNA]</scope>
    <source>
        <strain evidence="2 3">S14E4C</strain>
    </source>
</reference>
<evidence type="ECO:0000259" key="1">
    <source>
        <dbReference type="Pfam" id="PF03372"/>
    </source>
</evidence>
<gene>
    <name evidence="2" type="ORF">FGG12_14035</name>
</gene>
<dbReference type="InterPro" id="IPR036691">
    <property type="entry name" value="Endo/exonu/phosph_ase_sf"/>
</dbReference>
<organism evidence="2 3">
    <name type="scientific">Cupriavidus campinensis</name>
    <dbReference type="NCBI Taxonomy" id="151783"/>
    <lineage>
        <taxon>Bacteria</taxon>
        <taxon>Pseudomonadati</taxon>
        <taxon>Pseudomonadota</taxon>
        <taxon>Betaproteobacteria</taxon>
        <taxon>Burkholderiales</taxon>
        <taxon>Burkholderiaceae</taxon>
        <taxon>Cupriavidus</taxon>
    </lineage>
</organism>
<dbReference type="Gene3D" id="3.60.10.10">
    <property type="entry name" value="Endonuclease/exonuclease/phosphatase"/>
    <property type="match status" value="1"/>
</dbReference>
<accession>A0ABY3EMF7</accession>
<dbReference type="PANTHER" id="PTHR14859:SF15">
    <property type="entry name" value="ENDONUCLEASE_EXONUCLEASE_PHOSPHATASE DOMAIN-CONTAINING PROTEIN"/>
    <property type="match status" value="1"/>
</dbReference>
<keyword evidence="2" id="KW-0255">Endonuclease</keyword>
<dbReference type="SUPFAM" id="SSF56219">
    <property type="entry name" value="DNase I-like"/>
    <property type="match status" value="1"/>
</dbReference>
<keyword evidence="3" id="KW-1185">Reference proteome</keyword>
<feature type="domain" description="Endonuclease/exonuclease/phosphatase" evidence="1">
    <location>
        <begin position="22"/>
        <end position="239"/>
    </location>
</feature>
<proteinExistence type="predicted"/>
<sequence>MHAPLPFPQDPSGSLHADIAVASYNIHGGVGTDGHFVPKRIADVVTELRADLIALQEVESRTTGFDMLRFLAVHTGLHAIPGPTLVREDGDYGNGLLTRYRPLRIRHIDLSVKGHEPRGAIDAMLECNAVEHDTFALRVIATHLGLMPGERRWQVRRLLTALAEAPEQPTILLGDVNEWFLWGRPLRWLHAYFERTPHVSTFPSRWPFLALDRIWTSPRAHLVSVAGHRSALTRLASDHLPLLARLRLTARAHPSPEEIVATTGAPLQEPGA</sequence>
<keyword evidence="2" id="KW-0540">Nuclease</keyword>
<dbReference type="PANTHER" id="PTHR14859">
    <property type="entry name" value="CALCOFLUOR WHITE HYPERSENSITIVE PROTEIN PRECURSOR"/>
    <property type="match status" value="1"/>
</dbReference>
<dbReference type="GO" id="GO:0004519">
    <property type="term" value="F:endonuclease activity"/>
    <property type="evidence" value="ECO:0007669"/>
    <property type="project" value="UniProtKB-KW"/>
</dbReference>
<evidence type="ECO:0000313" key="3">
    <source>
        <dbReference type="Proteomes" id="UP000318943"/>
    </source>
</evidence>